<keyword evidence="1" id="KW-0963">Cytoplasm</keyword>
<reference evidence="4" key="1">
    <citation type="submission" date="2022-12" db="EMBL/GenBank/DDBJ databases">
        <authorList>
            <person name="Petersen C."/>
        </authorList>
    </citation>
    <scope>NUCLEOTIDE SEQUENCE</scope>
    <source>
        <strain evidence="4">IBT 21472</strain>
    </source>
</reference>
<dbReference type="PANTHER" id="PTHR10758:SF1">
    <property type="entry name" value="COP9 SIGNALOSOME COMPLEX SUBUNIT 3"/>
    <property type="match status" value="1"/>
</dbReference>
<feature type="compositionally biased region" description="Polar residues" evidence="2">
    <location>
        <begin position="396"/>
        <end position="410"/>
    </location>
</feature>
<dbReference type="PANTHER" id="PTHR10758">
    <property type="entry name" value="26S PROTEASOME NON-ATPASE REGULATORY SUBUNIT 3/COP9 SIGNALOSOME COMPLEX SUBUNIT 3"/>
    <property type="match status" value="1"/>
</dbReference>
<reference evidence="4" key="2">
    <citation type="journal article" date="2023" name="IMA Fungus">
        <title>Comparative genomic study of the Penicillium genus elucidates a diverse pangenome and 15 lateral gene transfer events.</title>
        <authorList>
            <person name="Petersen C."/>
            <person name="Sorensen T."/>
            <person name="Nielsen M.R."/>
            <person name="Sondergaard T.E."/>
            <person name="Sorensen J.L."/>
            <person name="Fitzpatrick D.A."/>
            <person name="Frisvad J.C."/>
            <person name="Nielsen K.L."/>
        </authorList>
    </citation>
    <scope>NUCLEOTIDE SEQUENCE</scope>
    <source>
        <strain evidence="4">IBT 21472</strain>
    </source>
</reference>
<evidence type="ECO:0000256" key="1">
    <source>
        <dbReference type="ARBA" id="ARBA00022490"/>
    </source>
</evidence>
<accession>A0A9W9U6E7</accession>
<feature type="region of interest" description="Disordered" evidence="2">
    <location>
        <begin position="395"/>
        <end position="426"/>
    </location>
</feature>
<dbReference type="GO" id="GO:0008180">
    <property type="term" value="C:COP9 signalosome"/>
    <property type="evidence" value="ECO:0007669"/>
    <property type="project" value="TreeGrafter"/>
</dbReference>
<feature type="non-terminal residue" evidence="4">
    <location>
        <position position="426"/>
    </location>
</feature>
<dbReference type="InterPro" id="IPR050756">
    <property type="entry name" value="CSN3"/>
</dbReference>
<feature type="domain" description="COP9 signalosome complex subunit 3 N-terminal helical repeats" evidence="3">
    <location>
        <begin position="158"/>
        <end position="226"/>
    </location>
</feature>
<evidence type="ECO:0000313" key="4">
    <source>
        <dbReference type="EMBL" id="KAJ5316010.1"/>
    </source>
</evidence>
<proteinExistence type="predicted"/>
<name>A0A9W9U6E7_9EURO</name>
<dbReference type="InterPro" id="IPR055089">
    <property type="entry name" value="COP9_N"/>
</dbReference>
<protein>
    <recommendedName>
        <fullName evidence="3">COP9 signalosome complex subunit 3 N-terminal helical repeats domain-containing protein</fullName>
    </recommendedName>
</protein>
<dbReference type="GO" id="GO:0006511">
    <property type="term" value="P:ubiquitin-dependent protein catabolic process"/>
    <property type="evidence" value="ECO:0007669"/>
    <property type="project" value="TreeGrafter"/>
</dbReference>
<evidence type="ECO:0000313" key="5">
    <source>
        <dbReference type="Proteomes" id="UP001147746"/>
    </source>
</evidence>
<dbReference type="OrthoDB" id="29061at2759"/>
<evidence type="ECO:0000256" key="2">
    <source>
        <dbReference type="SAM" id="MobiDB-lite"/>
    </source>
</evidence>
<dbReference type="AlphaFoldDB" id="A0A9W9U6E7"/>
<dbReference type="Proteomes" id="UP001147746">
    <property type="component" value="Unassembled WGS sequence"/>
</dbReference>
<evidence type="ECO:0000259" key="3">
    <source>
        <dbReference type="Pfam" id="PF22788"/>
    </source>
</evidence>
<feature type="compositionally biased region" description="Acidic residues" evidence="2">
    <location>
        <begin position="415"/>
        <end position="426"/>
    </location>
</feature>
<sequence length="426" mass="47213">KITPPKSLGTVGVAIVNMAAVEALASASAKLRNFTGLSGEEYDRQIRDLVAHCRHLLSTNALGSVCRDESTLDRFHPGRDSIIYLFLLRLQIQTLQETSRGTLPYDLLPPGKLWSRAVRYLEIFDPVQIRYAGREFRQIIEYIGQASQAASKAWLYLDYLRYFLYGGMVYMALKEWRKAFHFLSVVISAPTVGSISMVMVEAYKKWVLVGLLANGKLFSPPNVTSPNVVKLYQSLAKPYVSLAQIFERGDMKKLVAEVDTAREIWFMDRNMGLVSQVVNTFSGHALIGLRKTFAALTVTEVLEQAPYLPADAMAAETSIASFIMSGAMNAALVHSSSQTNETMLRLSGESLSSRMSYESHMQIHLKKEGQLMTALMGSIEEINHAMGLSDEFVDSSKGQTWTTSSDTNQGPGEDFGLDMDEDIMGG</sequence>
<gene>
    <name evidence="4" type="ORF">N7476_006317</name>
</gene>
<keyword evidence="5" id="KW-1185">Reference proteome</keyword>
<dbReference type="Pfam" id="PF22788">
    <property type="entry name" value="COP9_hel_rpt"/>
    <property type="match status" value="1"/>
</dbReference>
<dbReference type="EMBL" id="JAPZBO010000005">
    <property type="protein sequence ID" value="KAJ5316010.1"/>
    <property type="molecule type" value="Genomic_DNA"/>
</dbReference>
<organism evidence="4 5">
    <name type="scientific">Penicillium atrosanguineum</name>
    <dbReference type="NCBI Taxonomy" id="1132637"/>
    <lineage>
        <taxon>Eukaryota</taxon>
        <taxon>Fungi</taxon>
        <taxon>Dikarya</taxon>
        <taxon>Ascomycota</taxon>
        <taxon>Pezizomycotina</taxon>
        <taxon>Eurotiomycetes</taxon>
        <taxon>Eurotiomycetidae</taxon>
        <taxon>Eurotiales</taxon>
        <taxon>Aspergillaceae</taxon>
        <taxon>Penicillium</taxon>
    </lineage>
</organism>
<comment type="caution">
    <text evidence="4">The sequence shown here is derived from an EMBL/GenBank/DDBJ whole genome shotgun (WGS) entry which is preliminary data.</text>
</comment>